<dbReference type="AlphaFoldDB" id="A0A1L8CQ85"/>
<keyword evidence="9" id="KW-1185">Reference proteome</keyword>
<protein>
    <submittedName>
        <fullName evidence="8">16S rRNA (Guanine1207-N2)-methyltransferase</fullName>
        <ecNumber evidence="8">2.1.1.172</ecNumber>
    </submittedName>
</protein>
<dbReference type="STRING" id="1921010.MMIC_P1968"/>
<dbReference type="Gene3D" id="3.40.50.150">
    <property type="entry name" value="Vaccinia Virus protein VP39"/>
    <property type="match status" value="2"/>
</dbReference>
<evidence type="ECO:0000256" key="3">
    <source>
        <dbReference type="ARBA" id="ARBA00022603"/>
    </source>
</evidence>
<dbReference type="EC" id="2.1.1.172" evidence="8"/>
<dbReference type="InterPro" id="IPR013675">
    <property type="entry name" value="Mtase_sm_N"/>
</dbReference>
<accession>A0A1L8CQ85</accession>
<dbReference type="PANTHER" id="PTHR47816:SF4">
    <property type="entry name" value="RIBOSOMAL RNA SMALL SUBUNIT METHYLTRANSFERASE C"/>
    <property type="match status" value="1"/>
</dbReference>
<evidence type="ECO:0000259" key="6">
    <source>
        <dbReference type="Pfam" id="PF05175"/>
    </source>
</evidence>
<feature type="domain" description="Methyltransferase small" evidence="6">
    <location>
        <begin position="167"/>
        <end position="332"/>
    </location>
</feature>
<organism evidence="8 9">
    <name type="scientific">Mariprofundus micogutta</name>
    <dbReference type="NCBI Taxonomy" id="1921010"/>
    <lineage>
        <taxon>Bacteria</taxon>
        <taxon>Pseudomonadati</taxon>
        <taxon>Pseudomonadota</taxon>
        <taxon>Candidatius Mariprofundia</taxon>
        <taxon>Mariprofundales</taxon>
        <taxon>Mariprofundaceae</taxon>
        <taxon>Mariprofundus</taxon>
    </lineage>
</organism>
<keyword evidence="2" id="KW-0698">rRNA processing</keyword>
<keyword evidence="1" id="KW-0963">Cytoplasm</keyword>
<dbReference type="SUPFAM" id="SSF53335">
    <property type="entry name" value="S-adenosyl-L-methionine-dependent methyltransferases"/>
    <property type="match status" value="1"/>
</dbReference>
<dbReference type="Pfam" id="PF05175">
    <property type="entry name" value="MTS"/>
    <property type="match status" value="1"/>
</dbReference>
<evidence type="ECO:0000259" key="7">
    <source>
        <dbReference type="Pfam" id="PF08468"/>
    </source>
</evidence>
<name>A0A1L8CQ85_9PROT</name>
<feature type="domain" description="Methyltransferase small N-terminal" evidence="7">
    <location>
        <begin position="17"/>
        <end position="154"/>
    </location>
</feature>
<dbReference type="GO" id="GO:0052914">
    <property type="term" value="F:16S rRNA (guanine(1207)-N(2))-methyltransferase activity"/>
    <property type="evidence" value="ECO:0007669"/>
    <property type="project" value="UniProtKB-EC"/>
</dbReference>
<proteinExistence type="predicted"/>
<dbReference type="PROSITE" id="PS00092">
    <property type="entry name" value="N6_MTASE"/>
    <property type="match status" value="1"/>
</dbReference>
<evidence type="ECO:0000256" key="2">
    <source>
        <dbReference type="ARBA" id="ARBA00022552"/>
    </source>
</evidence>
<dbReference type="GO" id="GO:0003676">
    <property type="term" value="F:nucleic acid binding"/>
    <property type="evidence" value="ECO:0007669"/>
    <property type="project" value="InterPro"/>
</dbReference>
<dbReference type="PANTHER" id="PTHR47816">
    <property type="entry name" value="RIBOSOMAL RNA SMALL SUBUNIT METHYLTRANSFERASE C"/>
    <property type="match status" value="1"/>
</dbReference>
<dbReference type="InterPro" id="IPR007848">
    <property type="entry name" value="Small_mtfrase_dom"/>
</dbReference>
<sequence length="335" mass="37199">MSAVELLYQAALKTPATKMLVINAHAHPLLAELNKQTERLDLRQHFKPENDAIKYMGLNVSPELPVSDQAFDLVLMLPAKNKQQTLGWMATAMKILADHGKLLIACANNHGAKSYESSLKKLAGNVSSSSKSKCRIFSARKTDSLNFEWMTQWMEAGQPRKIELPGLISQPGLFSWDRADIGSLLLLEQLPKLTGTGMDLCSGYGLLGKQILAGSPGIQTLHMIEADFLAVECARTNTAKWRDKVQLQWSDATKDELPTQLDWIVCNPPFHTGQTRDVDLGQTIIKRACKSLKKGGTIYLVANRQLPYEHVLESELHEGQKLIEANGFKVIKGIR</sequence>
<comment type="caution">
    <text evidence="8">The sequence shown here is derived from an EMBL/GenBank/DDBJ whole genome shotgun (WGS) entry which is preliminary data.</text>
</comment>
<reference evidence="8 9" key="1">
    <citation type="journal article" date="2017" name="Arch. Microbiol.">
        <title>Mariprofundus micogutta sp. nov., a novel iron-oxidizing zetaproteobacterium isolated from a deep-sea hydrothermal field at the Bayonnaise knoll of the Izu-Ogasawara arc, and a description of Mariprofundales ord. nov. and Zetaproteobacteria classis nov.</title>
        <authorList>
            <person name="Makita H."/>
            <person name="Tanaka E."/>
            <person name="Mitsunobu S."/>
            <person name="Miyazaki M."/>
            <person name="Nunoura T."/>
            <person name="Uematsu K."/>
            <person name="Takaki Y."/>
            <person name="Nishi S."/>
            <person name="Shimamura S."/>
            <person name="Takai K."/>
        </authorList>
    </citation>
    <scope>NUCLEOTIDE SEQUENCE [LARGE SCALE GENOMIC DNA]</scope>
    <source>
        <strain evidence="8 9">ET2</strain>
    </source>
</reference>
<keyword evidence="5" id="KW-0949">S-adenosyl-L-methionine</keyword>
<dbReference type="RefSeq" id="WP_072660292.1">
    <property type="nucleotide sequence ID" value="NZ_BDFD01000018.1"/>
</dbReference>
<dbReference type="InterPro" id="IPR046977">
    <property type="entry name" value="RsmC/RlmG"/>
</dbReference>
<evidence type="ECO:0000313" key="9">
    <source>
        <dbReference type="Proteomes" id="UP000231632"/>
    </source>
</evidence>
<dbReference type="Pfam" id="PF08468">
    <property type="entry name" value="MTS_N"/>
    <property type="match status" value="1"/>
</dbReference>
<dbReference type="InterPro" id="IPR002052">
    <property type="entry name" value="DNA_methylase_N6_adenine_CS"/>
</dbReference>
<dbReference type="EMBL" id="BDFD01000018">
    <property type="protein sequence ID" value="GAV20989.1"/>
    <property type="molecule type" value="Genomic_DNA"/>
</dbReference>
<evidence type="ECO:0000256" key="1">
    <source>
        <dbReference type="ARBA" id="ARBA00022490"/>
    </source>
</evidence>
<evidence type="ECO:0000256" key="4">
    <source>
        <dbReference type="ARBA" id="ARBA00022679"/>
    </source>
</evidence>
<dbReference type="InterPro" id="IPR029063">
    <property type="entry name" value="SAM-dependent_MTases_sf"/>
</dbReference>
<dbReference type="Proteomes" id="UP000231632">
    <property type="component" value="Unassembled WGS sequence"/>
</dbReference>
<keyword evidence="4 8" id="KW-0808">Transferase</keyword>
<gene>
    <name evidence="8" type="ORF">MMIC_P1968</name>
</gene>
<evidence type="ECO:0000313" key="8">
    <source>
        <dbReference type="EMBL" id="GAV20989.1"/>
    </source>
</evidence>
<evidence type="ECO:0000256" key="5">
    <source>
        <dbReference type="ARBA" id="ARBA00022691"/>
    </source>
</evidence>
<keyword evidence="3 8" id="KW-0489">Methyltransferase</keyword>